<accession>A0ABS5N3L2</accession>
<evidence type="ECO:0000313" key="2">
    <source>
        <dbReference type="EMBL" id="MBS4081149.1"/>
    </source>
</evidence>
<organism evidence="2 3">
    <name type="scientific">Pseudomonas rustica</name>
    <dbReference type="NCBI Taxonomy" id="2827099"/>
    <lineage>
        <taxon>Bacteria</taxon>
        <taxon>Pseudomonadati</taxon>
        <taxon>Pseudomonadota</taxon>
        <taxon>Gammaproteobacteria</taxon>
        <taxon>Pseudomonadales</taxon>
        <taxon>Pseudomonadaceae</taxon>
        <taxon>Pseudomonas</taxon>
    </lineage>
</organism>
<evidence type="ECO:0000313" key="3">
    <source>
        <dbReference type="Proteomes" id="UP000676035"/>
    </source>
</evidence>
<feature type="transmembrane region" description="Helical" evidence="1">
    <location>
        <begin position="30"/>
        <end position="47"/>
    </location>
</feature>
<feature type="transmembrane region" description="Helical" evidence="1">
    <location>
        <begin position="6"/>
        <end position="23"/>
    </location>
</feature>
<keyword evidence="1" id="KW-0812">Transmembrane</keyword>
<keyword evidence="3" id="KW-1185">Reference proteome</keyword>
<protein>
    <recommendedName>
        <fullName evidence="4">Amino acid transporter</fullName>
    </recommendedName>
</protein>
<dbReference type="Proteomes" id="UP000676035">
    <property type="component" value="Unassembled WGS sequence"/>
</dbReference>
<dbReference type="RefSeq" id="WP_053119674.1">
    <property type="nucleotide sequence ID" value="NZ_CP188200.1"/>
</dbReference>
<comment type="caution">
    <text evidence="2">The sequence shown here is derived from an EMBL/GenBank/DDBJ whole genome shotgun (WGS) entry which is preliminary data.</text>
</comment>
<feature type="transmembrane region" description="Helical" evidence="1">
    <location>
        <begin position="53"/>
        <end position="71"/>
    </location>
</feature>
<proteinExistence type="predicted"/>
<dbReference type="EMBL" id="JAGYHF010000013">
    <property type="protein sequence ID" value="MBS4081149.1"/>
    <property type="molecule type" value="Genomic_DNA"/>
</dbReference>
<reference evidence="2 3" key="1">
    <citation type="submission" date="2021-04" db="EMBL/GenBank/DDBJ databases">
        <title>Pseudomonas rustica sp. nov. isolated from raw milk.</title>
        <authorList>
            <person name="Fiedler G."/>
            <person name="Gieschler S."/>
            <person name="Kabisch J."/>
            <person name="Grimmler C."/>
            <person name="Brinks E."/>
            <person name="Wagner N."/>
            <person name="Hetzer B."/>
            <person name="Franz C.M.A.P."/>
            <person name="Boehnlein C."/>
        </authorList>
    </citation>
    <scope>NUCLEOTIDE SEQUENCE [LARGE SCALE GENOMIC DNA]</scope>
    <source>
        <strain evidence="2 3">MBT-4</strain>
    </source>
</reference>
<keyword evidence="1" id="KW-0472">Membrane</keyword>
<evidence type="ECO:0000256" key="1">
    <source>
        <dbReference type="SAM" id="Phobius"/>
    </source>
</evidence>
<sequence>MQYIDWMQWPAMVITVASAWFIGSQRAYRRMIAFWGFILSNALWVIWGLHADAYALILLECILLGMNARGFKKNFDGHRQS</sequence>
<keyword evidence="1" id="KW-1133">Transmembrane helix</keyword>
<evidence type="ECO:0008006" key="4">
    <source>
        <dbReference type="Google" id="ProtNLM"/>
    </source>
</evidence>
<name>A0ABS5N3L2_9PSED</name>
<gene>
    <name evidence="2" type="ORF">KFS80_22920</name>
</gene>